<proteinExistence type="predicted"/>
<dbReference type="STRING" id="69332.A0A388L8Q6"/>
<dbReference type="Gramene" id="GBG78699">
    <property type="protein sequence ID" value="GBG78699"/>
    <property type="gene ID" value="CBR_g27924"/>
</dbReference>
<reference evidence="1 2" key="1">
    <citation type="journal article" date="2018" name="Cell">
        <title>The Chara Genome: Secondary Complexity and Implications for Plant Terrestrialization.</title>
        <authorList>
            <person name="Nishiyama T."/>
            <person name="Sakayama H."/>
            <person name="Vries J.D."/>
            <person name="Buschmann H."/>
            <person name="Saint-Marcoux D."/>
            <person name="Ullrich K.K."/>
            <person name="Haas F.B."/>
            <person name="Vanderstraeten L."/>
            <person name="Becker D."/>
            <person name="Lang D."/>
            <person name="Vosolsobe S."/>
            <person name="Rombauts S."/>
            <person name="Wilhelmsson P.K.I."/>
            <person name="Janitza P."/>
            <person name="Kern R."/>
            <person name="Heyl A."/>
            <person name="Rumpler F."/>
            <person name="Villalobos L.I.A.C."/>
            <person name="Clay J.M."/>
            <person name="Skokan R."/>
            <person name="Toyoda A."/>
            <person name="Suzuki Y."/>
            <person name="Kagoshima H."/>
            <person name="Schijlen E."/>
            <person name="Tajeshwar N."/>
            <person name="Catarino B."/>
            <person name="Hetherington A.J."/>
            <person name="Saltykova A."/>
            <person name="Bonnot C."/>
            <person name="Breuninger H."/>
            <person name="Symeonidi A."/>
            <person name="Radhakrishnan G.V."/>
            <person name="Van Nieuwerburgh F."/>
            <person name="Deforce D."/>
            <person name="Chang C."/>
            <person name="Karol K.G."/>
            <person name="Hedrich R."/>
            <person name="Ulvskov P."/>
            <person name="Glockner G."/>
            <person name="Delwiche C.F."/>
            <person name="Petrasek J."/>
            <person name="Van de Peer Y."/>
            <person name="Friml J."/>
            <person name="Beilby M."/>
            <person name="Dolan L."/>
            <person name="Kohara Y."/>
            <person name="Sugano S."/>
            <person name="Fujiyama A."/>
            <person name="Delaux P.-M."/>
            <person name="Quint M."/>
            <person name="TheiBen G."/>
            <person name="Hagemann M."/>
            <person name="Harholt J."/>
            <person name="Dunand C."/>
            <person name="Zachgo S."/>
            <person name="Langdale J."/>
            <person name="Maumus F."/>
            <person name="Straeten D.V.D."/>
            <person name="Gould S.B."/>
            <person name="Rensing S.A."/>
        </authorList>
    </citation>
    <scope>NUCLEOTIDE SEQUENCE [LARGE SCALE GENOMIC DNA]</scope>
    <source>
        <strain evidence="1 2">S276</strain>
    </source>
</reference>
<protein>
    <submittedName>
        <fullName evidence="1">Uncharacterized protein</fullName>
    </submittedName>
</protein>
<dbReference type="OrthoDB" id="270970at2759"/>
<dbReference type="PANTHER" id="PTHR47264:SF3">
    <property type="entry name" value="SYNAPTOTAGMIN-5 ISOFORM X1"/>
    <property type="match status" value="1"/>
</dbReference>
<keyword evidence="2" id="KW-1185">Reference proteome</keyword>
<sequence>MPGGGRSVAGMAFSRAKLVGAGLDAATRPRKIWHEIVAEKPTFPYLIPLLLLAWWIERFIVSFSNWVPLLAAVWATLQYGKYQHKLAVEKLNNKWHQHMLYNSIIVVDGTWYATPVGLLLHADLSLLHVGAGLSQQFSVLPDGSGRAGNVNAGWSRSAKIRPFRPLWCNSNGVTPIAGCTEVL</sequence>
<dbReference type="AlphaFoldDB" id="A0A388L8Q6"/>
<comment type="caution">
    <text evidence="1">The sequence shown here is derived from an EMBL/GenBank/DDBJ whole genome shotgun (WGS) entry which is preliminary data.</text>
</comment>
<dbReference type="Proteomes" id="UP000265515">
    <property type="component" value="Unassembled WGS sequence"/>
</dbReference>
<gene>
    <name evidence="1" type="ORF">CBR_g27924</name>
</gene>
<evidence type="ECO:0000313" key="2">
    <source>
        <dbReference type="Proteomes" id="UP000265515"/>
    </source>
</evidence>
<name>A0A388L8Q6_CHABU</name>
<organism evidence="1 2">
    <name type="scientific">Chara braunii</name>
    <name type="common">Braun's stonewort</name>
    <dbReference type="NCBI Taxonomy" id="69332"/>
    <lineage>
        <taxon>Eukaryota</taxon>
        <taxon>Viridiplantae</taxon>
        <taxon>Streptophyta</taxon>
        <taxon>Charophyceae</taxon>
        <taxon>Charales</taxon>
        <taxon>Characeae</taxon>
        <taxon>Chara</taxon>
    </lineage>
</organism>
<dbReference type="EMBL" id="BFEA01000301">
    <property type="protein sequence ID" value="GBG78699.1"/>
    <property type="molecule type" value="Genomic_DNA"/>
</dbReference>
<evidence type="ECO:0000313" key="1">
    <source>
        <dbReference type="EMBL" id="GBG78699.1"/>
    </source>
</evidence>
<dbReference type="PANTHER" id="PTHR47264">
    <property type="entry name" value="OS01G0128800 PROTEIN"/>
    <property type="match status" value="1"/>
</dbReference>
<accession>A0A388L8Q6</accession>